<dbReference type="Proteomes" id="UP000383932">
    <property type="component" value="Unassembled WGS sequence"/>
</dbReference>
<sequence>MEVEIAPRLFSANGKRDPWRKATVSSDFNPRESTDLQPIVVSEGFRTFDLPVRNGAADKMVYAFQQLAVVYFTQWVKEWQTEHLETVKGGAAIEVEFAKLVAPPAFVPLCLCAFDVAFGGWLASQCPR</sequence>
<dbReference type="AlphaFoldDB" id="A0A5N5QCF3"/>
<dbReference type="InterPro" id="IPR029058">
    <property type="entry name" value="AB_hydrolase_fold"/>
</dbReference>
<protein>
    <submittedName>
        <fullName evidence="1">Uncharacterized protein</fullName>
    </submittedName>
</protein>
<reference evidence="1 2" key="1">
    <citation type="journal article" date="2019" name="Fungal Biol. Biotechnol.">
        <title>Draft genome sequence of fastidious pathogen Ceratobasidium theobromae, which causes vascular-streak dieback in Theobroma cacao.</title>
        <authorList>
            <person name="Ali S.S."/>
            <person name="Asman A."/>
            <person name="Shao J."/>
            <person name="Firmansyah A.P."/>
            <person name="Susilo A.W."/>
            <person name="Rosmana A."/>
            <person name="McMahon P."/>
            <person name="Junaid M."/>
            <person name="Guest D."/>
            <person name="Kheng T.Y."/>
            <person name="Meinhardt L.W."/>
            <person name="Bailey B.A."/>
        </authorList>
    </citation>
    <scope>NUCLEOTIDE SEQUENCE [LARGE SCALE GENOMIC DNA]</scope>
    <source>
        <strain evidence="1 2">CT2</strain>
    </source>
</reference>
<evidence type="ECO:0000313" key="2">
    <source>
        <dbReference type="Proteomes" id="UP000383932"/>
    </source>
</evidence>
<dbReference type="OrthoDB" id="1735038at2759"/>
<keyword evidence="2" id="KW-1185">Reference proteome</keyword>
<comment type="caution">
    <text evidence="1">The sequence shown here is derived from an EMBL/GenBank/DDBJ whole genome shotgun (WGS) entry which is preliminary data.</text>
</comment>
<accession>A0A5N5QCF3</accession>
<evidence type="ECO:0000313" key="1">
    <source>
        <dbReference type="EMBL" id="KAB5589289.1"/>
    </source>
</evidence>
<proteinExistence type="predicted"/>
<dbReference type="Gene3D" id="3.40.50.1820">
    <property type="entry name" value="alpha/beta hydrolase"/>
    <property type="match status" value="1"/>
</dbReference>
<organism evidence="1 2">
    <name type="scientific">Ceratobasidium theobromae</name>
    <dbReference type="NCBI Taxonomy" id="1582974"/>
    <lineage>
        <taxon>Eukaryota</taxon>
        <taxon>Fungi</taxon>
        <taxon>Dikarya</taxon>
        <taxon>Basidiomycota</taxon>
        <taxon>Agaricomycotina</taxon>
        <taxon>Agaricomycetes</taxon>
        <taxon>Cantharellales</taxon>
        <taxon>Ceratobasidiaceae</taxon>
        <taxon>Ceratobasidium</taxon>
    </lineage>
</organism>
<gene>
    <name evidence="1" type="ORF">CTheo_7273</name>
</gene>
<name>A0A5N5QCF3_9AGAM</name>
<dbReference type="EMBL" id="SSOP01000292">
    <property type="protein sequence ID" value="KAB5589289.1"/>
    <property type="molecule type" value="Genomic_DNA"/>
</dbReference>